<dbReference type="InterPro" id="IPR059026">
    <property type="entry name" value="LpqB_N"/>
</dbReference>
<keyword evidence="4" id="KW-1185">Reference proteome</keyword>
<dbReference type="Pfam" id="PF10647">
    <property type="entry name" value="Gmad1"/>
    <property type="match status" value="1"/>
</dbReference>
<evidence type="ECO:0000313" key="3">
    <source>
        <dbReference type="EMBL" id="PRX49054.1"/>
    </source>
</evidence>
<dbReference type="Pfam" id="PF10646">
    <property type="entry name" value="Germane"/>
    <property type="match status" value="1"/>
</dbReference>
<feature type="domain" description="GerMN" evidence="2">
    <location>
        <begin position="211"/>
        <end position="299"/>
    </location>
</feature>
<evidence type="ECO:0000259" key="2">
    <source>
        <dbReference type="SMART" id="SM00909"/>
    </source>
</evidence>
<dbReference type="RefSeq" id="WP_425440450.1">
    <property type="nucleotide sequence ID" value="NZ_PVNH01000003.1"/>
</dbReference>
<proteinExistence type="predicted"/>
<dbReference type="AlphaFoldDB" id="A0A2T0LY61"/>
<dbReference type="Proteomes" id="UP000238362">
    <property type="component" value="Unassembled WGS sequence"/>
</dbReference>
<evidence type="ECO:0000256" key="1">
    <source>
        <dbReference type="SAM" id="SignalP"/>
    </source>
</evidence>
<dbReference type="SMART" id="SM00909">
    <property type="entry name" value="Germane"/>
    <property type="match status" value="1"/>
</dbReference>
<protein>
    <submittedName>
        <fullName evidence="3">Sporulation and spore germination protein</fullName>
    </submittedName>
</protein>
<comment type="caution">
    <text evidence="3">The sequence shown here is derived from an EMBL/GenBank/DDBJ whole genome shotgun (WGS) entry which is preliminary data.</text>
</comment>
<feature type="chain" id="PRO_5039188349" evidence="1">
    <location>
        <begin position="31"/>
        <end position="587"/>
    </location>
</feature>
<dbReference type="EMBL" id="PVNH01000003">
    <property type="protein sequence ID" value="PRX49054.1"/>
    <property type="molecule type" value="Genomic_DNA"/>
</dbReference>
<dbReference type="PROSITE" id="PS51257">
    <property type="entry name" value="PROKAR_LIPOPROTEIN"/>
    <property type="match status" value="1"/>
</dbReference>
<dbReference type="Pfam" id="PF25976">
    <property type="entry name" value="LpqB_N"/>
    <property type="match status" value="1"/>
</dbReference>
<keyword evidence="1" id="KW-0732">Signal</keyword>
<evidence type="ECO:0000313" key="4">
    <source>
        <dbReference type="Proteomes" id="UP000238362"/>
    </source>
</evidence>
<reference evidence="3 4" key="1">
    <citation type="submission" date="2018-03" db="EMBL/GenBank/DDBJ databases">
        <title>Genomic Encyclopedia of Type Strains, Phase III (KMG-III): the genomes of soil and plant-associated and newly described type strains.</title>
        <authorList>
            <person name="Whitman W."/>
        </authorList>
    </citation>
    <scope>NUCLEOTIDE SEQUENCE [LARGE SCALE GENOMIC DNA]</scope>
    <source>
        <strain evidence="3 4">CGMCC 4.7125</strain>
    </source>
</reference>
<accession>A0A2T0LY61</accession>
<gene>
    <name evidence="3" type="ORF">B0I33_10387</name>
</gene>
<dbReference type="SUPFAM" id="SSF75011">
    <property type="entry name" value="3-carboxy-cis,cis-mucoante lactonizing enzyme"/>
    <property type="match status" value="1"/>
</dbReference>
<feature type="signal peptide" evidence="1">
    <location>
        <begin position="1"/>
        <end position="30"/>
    </location>
</feature>
<dbReference type="InterPro" id="IPR019606">
    <property type="entry name" value="GerMN"/>
</dbReference>
<name>A0A2T0LY61_9PSEU</name>
<organism evidence="3 4">
    <name type="scientific">Prauserella shujinwangii</name>
    <dbReference type="NCBI Taxonomy" id="1453103"/>
    <lineage>
        <taxon>Bacteria</taxon>
        <taxon>Bacillati</taxon>
        <taxon>Actinomycetota</taxon>
        <taxon>Actinomycetes</taxon>
        <taxon>Pseudonocardiales</taxon>
        <taxon>Pseudonocardiaceae</taxon>
        <taxon>Prauserella</taxon>
    </lineage>
</organism>
<sequence>MSRIRTGRSRALLGAILCVLLAGGCANIPAESQPEAIPRERVGQPTQEVPEPAIGLDPLTVVREFVRASSQPTSDYAVSRAYLSENARKEWRPDQTITIIEDTFGTVYAPSSEQPPDENEKLVTLRGFHVGRLAPDSAFIPSTDPIELPVRLRRQQDGQWRIVDPPNSVLITETDFTESYFRVPVYFFAPDSNALVPDLRYVVAKPQSGLPARVMDLLLGGPSNGLSGAVRNMLGDSATLESNVTGTDDGALVVPLSGVDEHSRQDKELMAAQIVRSLQNVTTSRIRLLSDGTALVPGHIDWRPSELPAYEALSSPSSDLPGLMVVGGRIRSLGTGAPIDGPAGSGALNVESAAQSINGGQLAVVERVGDRARLRVGDYGQTGQIVDIDKATSLSRPSWRPSASTSTSSGELWTVVNQEEVVRILRAPDGTWTPQLVNASEIAAVGEITALRMSRDGARVALVAGGQLMVASVVRGADGTSVTLRAPRILQSGQLGEVVDVDWVSQDTLIVATASDSVPVARVPVDGLRMDPFNSSNLTPPMRGITAAPGRPIVVADAGGLWTASDVGDVWRPHAQSMADALPFYPG</sequence>
<dbReference type="InterPro" id="IPR018910">
    <property type="entry name" value="LpqB_C"/>
</dbReference>